<evidence type="ECO:0000256" key="2">
    <source>
        <dbReference type="ARBA" id="ARBA00022692"/>
    </source>
</evidence>
<name>A0A6J4R591_9ACTN</name>
<dbReference type="GO" id="GO:0015648">
    <property type="term" value="F:lipid-linked peptidoglycan transporter activity"/>
    <property type="evidence" value="ECO:0007669"/>
    <property type="project" value="TreeGrafter"/>
</dbReference>
<keyword evidence="5 6" id="KW-0472">Membrane</keyword>
<dbReference type="InterPro" id="IPR001182">
    <property type="entry name" value="FtsW/RodA"/>
</dbReference>
<keyword evidence="4 6" id="KW-1133">Transmembrane helix</keyword>
<dbReference type="AlphaFoldDB" id="A0A6J4R591"/>
<dbReference type="GO" id="GO:0008360">
    <property type="term" value="P:regulation of cell shape"/>
    <property type="evidence" value="ECO:0007669"/>
    <property type="project" value="UniProtKB-KW"/>
</dbReference>
<dbReference type="GO" id="GO:0032153">
    <property type="term" value="C:cell division site"/>
    <property type="evidence" value="ECO:0007669"/>
    <property type="project" value="TreeGrafter"/>
</dbReference>
<evidence type="ECO:0000256" key="5">
    <source>
        <dbReference type="ARBA" id="ARBA00023136"/>
    </source>
</evidence>
<proteinExistence type="predicted"/>
<evidence type="ECO:0000256" key="6">
    <source>
        <dbReference type="SAM" id="Phobius"/>
    </source>
</evidence>
<feature type="transmembrane region" description="Helical" evidence="6">
    <location>
        <begin position="61"/>
        <end position="79"/>
    </location>
</feature>
<evidence type="ECO:0000256" key="4">
    <source>
        <dbReference type="ARBA" id="ARBA00022989"/>
    </source>
</evidence>
<dbReference type="NCBIfam" id="TIGR02210">
    <property type="entry name" value="rodA_shape"/>
    <property type="match status" value="1"/>
</dbReference>
<accession>A0A6J4R591</accession>
<evidence type="ECO:0000313" key="7">
    <source>
        <dbReference type="EMBL" id="CAA9461849.1"/>
    </source>
</evidence>
<feature type="transmembrane region" description="Helical" evidence="6">
    <location>
        <begin position="30"/>
        <end position="49"/>
    </location>
</feature>
<keyword evidence="2 6" id="KW-0812">Transmembrane</keyword>
<evidence type="ECO:0000256" key="1">
    <source>
        <dbReference type="ARBA" id="ARBA00004141"/>
    </source>
</evidence>
<feature type="transmembrane region" description="Helical" evidence="6">
    <location>
        <begin position="145"/>
        <end position="162"/>
    </location>
</feature>
<gene>
    <name evidence="7" type="ORF">AVDCRST_MAG58-2622</name>
</gene>
<dbReference type="GO" id="GO:0051301">
    <property type="term" value="P:cell division"/>
    <property type="evidence" value="ECO:0007669"/>
    <property type="project" value="InterPro"/>
</dbReference>
<dbReference type="EMBL" id="CADCVF010000056">
    <property type="protein sequence ID" value="CAA9461849.1"/>
    <property type="molecule type" value="Genomic_DNA"/>
</dbReference>
<feature type="transmembrane region" description="Helical" evidence="6">
    <location>
        <begin position="122"/>
        <end position="139"/>
    </location>
</feature>
<keyword evidence="3" id="KW-0133">Cell shape</keyword>
<feature type="transmembrane region" description="Helical" evidence="6">
    <location>
        <begin position="288"/>
        <end position="310"/>
    </location>
</feature>
<feature type="transmembrane region" description="Helical" evidence="6">
    <location>
        <begin position="330"/>
        <end position="349"/>
    </location>
</feature>
<dbReference type="InterPro" id="IPR011923">
    <property type="entry name" value="RodA/MrdB"/>
</dbReference>
<dbReference type="GO" id="GO:0005886">
    <property type="term" value="C:plasma membrane"/>
    <property type="evidence" value="ECO:0007669"/>
    <property type="project" value="TreeGrafter"/>
</dbReference>
<evidence type="ECO:0000256" key="3">
    <source>
        <dbReference type="ARBA" id="ARBA00022960"/>
    </source>
</evidence>
<organism evidence="7">
    <name type="scientific">uncultured Rubrobacteraceae bacterium</name>
    <dbReference type="NCBI Taxonomy" id="349277"/>
    <lineage>
        <taxon>Bacteria</taxon>
        <taxon>Bacillati</taxon>
        <taxon>Actinomycetota</taxon>
        <taxon>Rubrobacteria</taxon>
        <taxon>Rubrobacterales</taxon>
        <taxon>Rubrobacteraceae</taxon>
        <taxon>environmental samples</taxon>
    </lineage>
</organism>
<sequence>MLLFLTALALGGIGVLAIYAAEADYRQLYAVNQALGLVAGLLGAVVLALLDYRWLGRHLRLVYGVTIVMLVAVLAAGFSVNGAQSWIGIGPFEVQPSEFAKPLSIVVLAGYVAHNSFVHNMTFLKALGIMCVPVLLVLAQPDLGTAMVFGAIFVAVVFVGGARWHQLAGLFAAGCLAVYLAIKLRILEDYQIARLTSFLDPQSVPGVSYQVENSKMAIGSGGLVGKGLRSSGTLGDLGYLPEDRTDFIFSNLAEKVGFVGSLVVLIFFFLLVWRVLHAATISCDRFGVLVAVGVAMMLTFHALINVGMAMGMMPVTGLPLPFVSYGRSNLVVSMMSVGLVQSIVIQAKLKSEGNPRT</sequence>
<dbReference type="PANTHER" id="PTHR30474">
    <property type="entry name" value="CELL CYCLE PROTEIN"/>
    <property type="match status" value="1"/>
</dbReference>
<comment type="subcellular location">
    <subcellularLocation>
        <location evidence="1">Membrane</location>
        <topology evidence="1">Multi-pass membrane protein</topology>
    </subcellularLocation>
</comment>
<feature type="transmembrane region" description="Helical" evidence="6">
    <location>
        <begin position="169"/>
        <end position="187"/>
    </location>
</feature>
<protein>
    <submittedName>
        <fullName evidence="7">Rod shape-determining protein RodA</fullName>
    </submittedName>
</protein>
<reference evidence="7" key="1">
    <citation type="submission" date="2020-02" db="EMBL/GenBank/DDBJ databases">
        <authorList>
            <person name="Meier V. D."/>
        </authorList>
    </citation>
    <scope>NUCLEOTIDE SEQUENCE</scope>
    <source>
        <strain evidence="7">AVDCRST_MAG58</strain>
    </source>
</reference>
<feature type="transmembrane region" description="Helical" evidence="6">
    <location>
        <begin position="256"/>
        <end position="276"/>
    </location>
</feature>
<dbReference type="Pfam" id="PF01098">
    <property type="entry name" value="FTSW_RODA_SPOVE"/>
    <property type="match status" value="1"/>
</dbReference>